<name>A0A6C0EMP1_9ZZZZ</name>
<dbReference type="InterPro" id="IPR000326">
    <property type="entry name" value="PAP2/HPO"/>
</dbReference>
<feature type="domain" description="Phosphatidic acid phosphatase type 2/haloperoxidase" evidence="2">
    <location>
        <begin position="46"/>
        <end position="131"/>
    </location>
</feature>
<feature type="transmembrane region" description="Helical" evidence="1">
    <location>
        <begin position="42"/>
        <end position="60"/>
    </location>
</feature>
<proteinExistence type="predicted"/>
<accession>A0A6C0EMP1</accession>
<organism evidence="3">
    <name type="scientific">viral metagenome</name>
    <dbReference type="NCBI Taxonomy" id="1070528"/>
    <lineage>
        <taxon>unclassified sequences</taxon>
        <taxon>metagenomes</taxon>
        <taxon>organismal metagenomes</taxon>
    </lineage>
</organism>
<protein>
    <recommendedName>
        <fullName evidence="2">Phosphatidic acid phosphatase type 2/haloperoxidase domain-containing protein</fullName>
    </recommendedName>
</protein>
<dbReference type="Pfam" id="PF01569">
    <property type="entry name" value="PAP2"/>
    <property type="match status" value="1"/>
</dbReference>
<feature type="transmembrane region" description="Helical" evidence="1">
    <location>
        <begin position="96"/>
        <end position="115"/>
    </location>
</feature>
<evidence type="ECO:0000256" key="1">
    <source>
        <dbReference type="SAM" id="Phobius"/>
    </source>
</evidence>
<dbReference type="Gene3D" id="1.20.144.10">
    <property type="entry name" value="Phosphatidic acid phosphatase type 2/haloperoxidase"/>
    <property type="match status" value="1"/>
</dbReference>
<keyword evidence="1" id="KW-0812">Transmembrane</keyword>
<dbReference type="AlphaFoldDB" id="A0A6C0EMP1"/>
<dbReference type="EMBL" id="MN738863">
    <property type="protein sequence ID" value="QHT28625.1"/>
    <property type="molecule type" value="Genomic_DNA"/>
</dbReference>
<keyword evidence="1" id="KW-1133">Transmembrane helix</keyword>
<dbReference type="SUPFAM" id="SSF48317">
    <property type="entry name" value="Acid phosphatase/Vanadium-dependent haloperoxidase"/>
    <property type="match status" value="1"/>
</dbReference>
<sequence>MFKYIETIIGSKNFMKHCGDFLAVSMPVGLLFILKGDMRRKFIAKFLISYFVTYVIKFTIRSPRPDLSNNYSFPSAHMVSSFIVAHYYYKYYKSNNILTSGILYLLSLFVGYTRIKFKKHYNRDVIGAIIIVLALNSSKLK</sequence>
<keyword evidence="1" id="KW-0472">Membrane</keyword>
<dbReference type="InterPro" id="IPR036938">
    <property type="entry name" value="PAP2/HPO_sf"/>
</dbReference>
<reference evidence="3" key="1">
    <citation type="journal article" date="2020" name="Nature">
        <title>Giant virus diversity and host interactions through global metagenomics.</title>
        <authorList>
            <person name="Schulz F."/>
            <person name="Roux S."/>
            <person name="Paez-Espino D."/>
            <person name="Jungbluth S."/>
            <person name="Walsh D.A."/>
            <person name="Denef V.J."/>
            <person name="McMahon K.D."/>
            <person name="Konstantinidis K.T."/>
            <person name="Eloe-Fadrosh E.A."/>
            <person name="Kyrpides N.C."/>
            <person name="Woyke T."/>
        </authorList>
    </citation>
    <scope>NUCLEOTIDE SEQUENCE</scope>
    <source>
        <strain evidence="3">GVMAG-M-3300001351-8</strain>
    </source>
</reference>
<evidence type="ECO:0000313" key="3">
    <source>
        <dbReference type="EMBL" id="QHT28625.1"/>
    </source>
</evidence>
<evidence type="ECO:0000259" key="2">
    <source>
        <dbReference type="Pfam" id="PF01569"/>
    </source>
</evidence>